<evidence type="ECO:0000313" key="3">
    <source>
        <dbReference type="Proteomes" id="UP000828251"/>
    </source>
</evidence>
<feature type="coiled-coil region" evidence="1">
    <location>
        <begin position="48"/>
        <end position="131"/>
    </location>
</feature>
<protein>
    <submittedName>
        <fullName evidence="2">Uncharacterized protein</fullName>
    </submittedName>
</protein>
<comment type="caution">
    <text evidence="2">The sequence shown here is derived from an EMBL/GenBank/DDBJ whole genome shotgun (WGS) entry which is preliminary data.</text>
</comment>
<proteinExistence type="predicted"/>
<dbReference type="Proteomes" id="UP000828251">
    <property type="component" value="Unassembled WGS sequence"/>
</dbReference>
<keyword evidence="1" id="KW-0175">Coiled coil</keyword>
<organism evidence="2 3">
    <name type="scientific">Gossypium stocksii</name>
    <dbReference type="NCBI Taxonomy" id="47602"/>
    <lineage>
        <taxon>Eukaryota</taxon>
        <taxon>Viridiplantae</taxon>
        <taxon>Streptophyta</taxon>
        <taxon>Embryophyta</taxon>
        <taxon>Tracheophyta</taxon>
        <taxon>Spermatophyta</taxon>
        <taxon>Magnoliopsida</taxon>
        <taxon>eudicotyledons</taxon>
        <taxon>Gunneridae</taxon>
        <taxon>Pentapetalae</taxon>
        <taxon>rosids</taxon>
        <taxon>malvids</taxon>
        <taxon>Malvales</taxon>
        <taxon>Malvaceae</taxon>
        <taxon>Malvoideae</taxon>
        <taxon>Gossypium</taxon>
    </lineage>
</organism>
<dbReference type="AlphaFoldDB" id="A0A9D3U9K7"/>
<sequence>MELALYANTLTQDYDIWRKQRVNSQQVSSTNYTFQNPFSEEMPFLFVKEKAKKEEEKAAQTVIELRKKSVKYKTVSTELMTSRSERQELRERIRNLEDTLQAHKKQLDTLLEALEEKNGQYDRDTRAYERALHEENENLSYLINEIRKVAMHVVQLSDEVEDLSCQFPPNQISSISEFL</sequence>
<dbReference type="SUPFAM" id="SSF140423">
    <property type="entry name" value="MW0975(SA0943)-like"/>
    <property type="match status" value="1"/>
</dbReference>
<name>A0A9D3U9K7_9ROSI</name>
<dbReference type="EMBL" id="JAIQCV010000013">
    <property type="protein sequence ID" value="KAH1032370.1"/>
    <property type="molecule type" value="Genomic_DNA"/>
</dbReference>
<dbReference type="OrthoDB" id="10460777at2759"/>
<evidence type="ECO:0000256" key="1">
    <source>
        <dbReference type="SAM" id="Coils"/>
    </source>
</evidence>
<gene>
    <name evidence="2" type="ORF">J1N35_044544</name>
</gene>
<keyword evidence="3" id="KW-1185">Reference proteome</keyword>
<accession>A0A9D3U9K7</accession>
<evidence type="ECO:0000313" key="2">
    <source>
        <dbReference type="EMBL" id="KAH1032370.1"/>
    </source>
</evidence>
<reference evidence="2 3" key="1">
    <citation type="journal article" date="2021" name="Plant Biotechnol. J.">
        <title>Multi-omics assisted identification of the key and species-specific regulatory components of drought-tolerant mechanisms in Gossypium stocksii.</title>
        <authorList>
            <person name="Yu D."/>
            <person name="Ke L."/>
            <person name="Zhang D."/>
            <person name="Wu Y."/>
            <person name="Sun Y."/>
            <person name="Mei J."/>
            <person name="Sun J."/>
            <person name="Sun Y."/>
        </authorList>
    </citation>
    <scope>NUCLEOTIDE SEQUENCE [LARGE SCALE GENOMIC DNA]</scope>
    <source>
        <strain evidence="3">cv. E1</strain>
        <tissue evidence="2">Leaf</tissue>
    </source>
</reference>
<dbReference type="InterPro" id="IPR036785">
    <property type="entry name" value="YkyA-like_sf"/>
</dbReference>